<dbReference type="SUPFAM" id="SSF51197">
    <property type="entry name" value="Clavaminate synthase-like"/>
    <property type="match status" value="1"/>
</dbReference>
<evidence type="ECO:0000313" key="1">
    <source>
        <dbReference type="EMBL" id="AET84911.1"/>
    </source>
</evidence>
<evidence type="ECO:0000313" key="2">
    <source>
        <dbReference type="Proteomes" id="UP000232710"/>
    </source>
</evidence>
<organism evidence="1 2">
    <name type="scientific">Micromonas pusilla virus SP1</name>
    <name type="common">MpV-SP1</name>
    <dbReference type="NCBI Taxonomy" id="373996"/>
    <lineage>
        <taxon>Viruses</taxon>
        <taxon>Varidnaviria</taxon>
        <taxon>Bamfordvirae</taxon>
        <taxon>Nucleocytoviricota</taxon>
        <taxon>Megaviricetes</taxon>
        <taxon>Algavirales</taxon>
        <taxon>Phycodnaviridae</taxon>
        <taxon>Prasinovirus</taxon>
        <taxon>Prasinovirus micromonas</taxon>
    </lineage>
</organism>
<organismHost>
    <name type="scientific">Micromonas pusilla</name>
    <name type="common">Picoplanktonic green alga</name>
    <name type="synonym">Chromulina pusilla</name>
    <dbReference type="NCBI Taxonomy" id="38833"/>
</organismHost>
<proteinExistence type="predicted"/>
<reference evidence="1 2" key="1">
    <citation type="submission" date="2010-12" db="EMBL/GenBank/DDBJ databases">
        <title>The Genome Sequence of Micromonas pusilla virus SP1.</title>
        <authorList>
            <consortium name="The Broad Institute Genome Sequencing Platform"/>
            <person name="Henn M.R."/>
            <person name="Suttle C."/>
            <person name="Winget D."/>
            <person name="Chan A."/>
            <person name="Levin J."/>
            <person name="Malboeuf C."/>
            <person name="Casali M."/>
            <person name="Russ C."/>
            <person name="Lennon N."/>
            <person name="Chapman S.B."/>
            <person name="Erlich R."/>
            <person name="Young S.K."/>
            <person name="Yandava C."/>
            <person name="Zeng Q."/>
            <person name="Alvarado L."/>
            <person name="Anderson S."/>
            <person name="Berlin A."/>
            <person name="Chen Z."/>
            <person name="Freedman E."/>
            <person name="Gellesch M."/>
            <person name="Goldberg J."/>
            <person name="Green L."/>
            <person name="Griggs A."/>
            <person name="Gujja S."/>
            <person name="Heilman E.R."/>
            <person name="Heiman D."/>
            <person name="Hollinger A."/>
            <person name="Howarth C."/>
            <person name="Larson L."/>
            <person name="Mehta T."/>
            <person name="Pearson M."/>
            <person name="Roberts A."/>
            <person name="Ryan E."/>
            <person name="Saif S."/>
            <person name="Shea T."/>
            <person name="Shenoy N."/>
            <person name="Sisk P."/>
            <person name="Stolte C."/>
            <person name="Sykes S."/>
            <person name="White J."/>
            <person name="Haas B."/>
            <person name="Nusbaum C."/>
            <person name="Birren B."/>
        </authorList>
    </citation>
    <scope>NUCLEOTIDE SEQUENCE [LARGE SCALE GENOMIC DNA]</scope>
    <source>
        <strain evidence="1 2">SP1</strain>
    </source>
</reference>
<accession>G9E684</accession>
<name>G9E684_MPSP1</name>
<protein>
    <submittedName>
        <fullName evidence="1">Uncharacterized protein</fullName>
    </submittedName>
</protein>
<dbReference type="Pfam" id="PF05721">
    <property type="entry name" value="PhyH"/>
    <property type="match status" value="1"/>
</dbReference>
<dbReference type="EMBL" id="JF974320">
    <property type="protein sequence ID" value="AET84911.1"/>
    <property type="molecule type" value="Genomic_DNA"/>
</dbReference>
<keyword evidence="2" id="KW-1185">Reference proteome</keyword>
<dbReference type="Proteomes" id="UP000232710">
    <property type="component" value="Segment"/>
</dbReference>
<dbReference type="Gene3D" id="2.60.120.620">
    <property type="entry name" value="q2cbj1_9rhob like domain"/>
    <property type="match status" value="1"/>
</dbReference>
<gene>
    <name evidence="1" type="ORF">MPXG_00113</name>
</gene>
<sequence>MKNIVIILLMLFIIYYINKSFTRKNKSYVRFKILDEIDRNIILRMINDGDYESIKKYIRSNLNINRKIKELLGNKYEFQDYIYTIEKSKISTCHRDENGQFFNKNLKNPSYTIIFYLEPSKACLDVIEGSHKHNLPVYITNPTSTIKCEPGDAILFNSDTIHKGSDNVNTKRVQMKIHHIDDEFIEDYSNYNKKLKPKSSIWDGLSFLTCRFPIIGDLTKNGRRLYDYELFS</sequence>
<dbReference type="InterPro" id="IPR008775">
    <property type="entry name" value="Phytyl_CoA_dOase-like"/>
</dbReference>